<feature type="compositionally biased region" description="Basic and acidic residues" evidence="1">
    <location>
        <begin position="23"/>
        <end position="40"/>
    </location>
</feature>
<feature type="region of interest" description="Disordered" evidence="1">
    <location>
        <begin position="1"/>
        <end position="240"/>
    </location>
</feature>
<dbReference type="InterPro" id="IPR003604">
    <property type="entry name" value="Matrin/U1-like-C_Znf_C2H2"/>
</dbReference>
<organism evidence="3 4">
    <name type="scientific">Sphaeramia orbicularis</name>
    <name type="common">orbiculate cardinalfish</name>
    <dbReference type="NCBI Taxonomy" id="375764"/>
    <lineage>
        <taxon>Eukaryota</taxon>
        <taxon>Metazoa</taxon>
        <taxon>Chordata</taxon>
        <taxon>Craniata</taxon>
        <taxon>Vertebrata</taxon>
        <taxon>Euteleostomi</taxon>
        <taxon>Actinopterygii</taxon>
        <taxon>Neopterygii</taxon>
        <taxon>Teleostei</taxon>
        <taxon>Neoteleostei</taxon>
        <taxon>Acanthomorphata</taxon>
        <taxon>Gobiaria</taxon>
        <taxon>Kurtiformes</taxon>
        <taxon>Apogonoidei</taxon>
        <taxon>Apogonidae</taxon>
        <taxon>Apogoninae</taxon>
        <taxon>Sphaeramia</taxon>
    </lineage>
</organism>
<reference evidence="3" key="3">
    <citation type="submission" date="2025-09" db="UniProtKB">
        <authorList>
            <consortium name="Ensembl"/>
        </authorList>
    </citation>
    <scope>IDENTIFICATION</scope>
</reference>
<dbReference type="GO" id="GO:0044609">
    <property type="term" value="C:DBIRD complex"/>
    <property type="evidence" value="ECO:0007669"/>
    <property type="project" value="TreeGrafter"/>
</dbReference>
<dbReference type="GeneID" id="115437064"/>
<protein>
    <recommendedName>
        <fullName evidence="2">C2H2-type domain-containing protein</fullName>
    </recommendedName>
</protein>
<feature type="compositionally biased region" description="Basic and acidic residues" evidence="1">
    <location>
        <begin position="207"/>
        <end position="219"/>
    </location>
</feature>
<dbReference type="GO" id="GO:0032784">
    <property type="term" value="P:regulation of DNA-templated transcription elongation"/>
    <property type="evidence" value="ECO:0007669"/>
    <property type="project" value="TreeGrafter"/>
</dbReference>
<dbReference type="PANTHER" id="PTHR12190">
    <property type="entry name" value="A-KINASE ANCHOR PROTEIN AKAP 8"/>
    <property type="match status" value="1"/>
</dbReference>
<evidence type="ECO:0000256" key="1">
    <source>
        <dbReference type="SAM" id="MobiDB-lite"/>
    </source>
</evidence>
<dbReference type="RefSeq" id="XP_030016006.1">
    <property type="nucleotide sequence ID" value="XM_030160146.1"/>
</dbReference>
<feature type="compositionally biased region" description="Polar residues" evidence="1">
    <location>
        <begin position="125"/>
        <end position="138"/>
    </location>
</feature>
<accession>A0A672Z860</accession>
<evidence type="ECO:0000259" key="2">
    <source>
        <dbReference type="PROSITE" id="PS00028"/>
    </source>
</evidence>
<dbReference type="GO" id="GO:0003677">
    <property type="term" value="F:DNA binding"/>
    <property type="evidence" value="ECO:0007669"/>
    <property type="project" value="InterPro"/>
</dbReference>
<name>A0A672Z860_9TELE</name>
<reference evidence="3" key="1">
    <citation type="submission" date="2019-06" db="EMBL/GenBank/DDBJ databases">
        <authorList>
            <consortium name="Wellcome Sanger Institute Data Sharing"/>
        </authorList>
    </citation>
    <scope>NUCLEOTIDE SEQUENCE [LARGE SCALE GENOMIC DNA]</scope>
</reference>
<dbReference type="Pfam" id="PF04988">
    <property type="entry name" value="AKAP95"/>
    <property type="match status" value="1"/>
</dbReference>
<dbReference type="InterPro" id="IPR007071">
    <property type="entry name" value="AKAP95"/>
</dbReference>
<dbReference type="GO" id="GO:0008270">
    <property type="term" value="F:zinc ion binding"/>
    <property type="evidence" value="ECO:0007669"/>
    <property type="project" value="InterPro"/>
</dbReference>
<dbReference type="AlphaFoldDB" id="A0A672Z860"/>
<dbReference type="GO" id="GO:0005634">
    <property type="term" value="C:nucleus"/>
    <property type="evidence" value="ECO:0007669"/>
    <property type="project" value="InterPro"/>
</dbReference>
<dbReference type="InterPro" id="IPR013087">
    <property type="entry name" value="Znf_C2H2_type"/>
</dbReference>
<proteinExistence type="predicted"/>
<feature type="compositionally biased region" description="Polar residues" evidence="1">
    <location>
        <begin position="50"/>
        <end position="63"/>
    </location>
</feature>
<feature type="domain" description="C2H2-type" evidence="2">
    <location>
        <begin position="289"/>
        <end position="311"/>
    </location>
</feature>
<dbReference type="Ensembl" id="ENSSORT00005013974.1">
    <property type="protein sequence ID" value="ENSSORP00005013561.1"/>
    <property type="gene ID" value="ENSSORG00005007004.1"/>
</dbReference>
<reference evidence="3" key="2">
    <citation type="submission" date="2025-08" db="UniProtKB">
        <authorList>
            <consortium name="Ensembl"/>
        </authorList>
    </citation>
    <scope>IDENTIFICATION</scope>
</reference>
<keyword evidence="4" id="KW-1185">Reference proteome</keyword>
<dbReference type="PROSITE" id="PS00028">
    <property type="entry name" value="ZINC_FINGER_C2H2_1"/>
    <property type="match status" value="1"/>
</dbReference>
<feature type="compositionally biased region" description="Polar residues" evidence="1">
    <location>
        <begin position="221"/>
        <end position="237"/>
    </location>
</feature>
<evidence type="ECO:0000313" key="4">
    <source>
        <dbReference type="Proteomes" id="UP000472271"/>
    </source>
</evidence>
<dbReference type="Proteomes" id="UP000472271">
    <property type="component" value="Chromosome 17"/>
</dbReference>
<sequence length="433" mass="48824">MKRSNNLPFNIPAVAKGAPSYTHQHEPRRNRPPPDVREGMIHIQMKAAADNSNIHRVSTSTAKTVPAQARGGKAPVSKWKSSFRPIGDAEQEDDNSQEQSTTSPERVELYDPYDTVLSDSDDNRSPLSNEDIQETQHLSPGRECLDSHHWDSSYSEPGNRVTDRREFSPEVSESPLESRGPSLGHHQVFSPETASPDGPDYGSTSRPLDHRGHSSDRHIHSSSTQRFSGPYGGQTTDGPEYRAEIGTSVRLSPPRVHHNYKHHSGLDQIIPVTRKENKSIIMDREPISCDLCDVELANGQELEDHLETKTHWDTLELIQQHNNYDDITIAFLQDVMLYKGHNCSRAIEESALQALQENDHMTKVEMFHCAACNTFVSTSALSVQSHITSQEHLSNTKEFEVQQRRTCLDKAKTMMEKLQPQFEDFKQGISLFN</sequence>
<gene>
    <name evidence="3" type="primary">znf326</name>
</gene>
<dbReference type="SMART" id="SM00451">
    <property type="entry name" value="ZnF_U1"/>
    <property type="match status" value="2"/>
</dbReference>
<evidence type="ECO:0000313" key="3">
    <source>
        <dbReference type="Ensembl" id="ENSSORP00005013561.1"/>
    </source>
</evidence>
<dbReference type="PANTHER" id="PTHR12190:SF1">
    <property type="entry name" value="DBIRD COMPLEX SUBUNIT ZNF326"/>
    <property type="match status" value="1"/>
</dbReference>
<dbReference type="InParanoid" id="A0A672Z860"/>